<keyword evidence="1" id="KW-0812">Transmembrane</keyword>
<protein>
    <submittedName>
        <fullName evidence="2">Uncharacterized protein</fullName>
    </submittedName>
</protein>
<accession>A0A0K2TWW3</accession>
<feature type="non-terminal residue" evidence="2">
    <location>
        <position position="1"/>
    </location>
</feature>
<feature type="transmembrane region" description="Helical" evidence="1">
    <location>
        <begin position="31"/>
        <end position="51"/>
    </location>
</feature>
<keyword evidence="1" id="KW-0472">Membrane</keyword>
<evidence type="ECO:0000313" key="2">
    <source>
        <dbReference type="EMBL" id="CDW30187.1"/>
    </source>
</evidence>
<dbReference type="AlphaFoldDB" id="A0A0K2TWW3"/>
<proteinExistence type="predicted"/>
<dbReference type="EMBL" id="HACA01012826">
    <property type="protein sequence ID" value="CDW30187.1"/>
    <property type="molecule type" value="Transcribed_RNA"/>
</dbReference>
<name>A0A0K2TWW3_LEPSM</name>
<reference evidence="2" key="1">
    <citation type="submission" date="2014-05" db="EMBL/GenBank/DDBJ databases">
        <authorList>
            <person name="Chronopoulou M."/>
        </authorList>
    </citation>
    <scope>NUCLEOTIDE SEQUENCE</scope>
    <source>
        <tissue evidence="2">Whole organism</tissue>
    </source>
</reference>
<organism evidence="2">
    <name type="scientific">Lepeophtheirus salmonis</name>
    <name type="common">Salmon louse</name>
    <name type="synonym">Caligus salmonis</name>
    <dbReference type="NCBI Taxonomy" id="72036"/>
    <lineage>
        <taxon>Eukaryota</taxon>
        <taxon>Metazoa</taxon>
        <taxon>Ecdysozoa</taxon>
        <taxon>Arthropoda</taxon>
        <taxon>Crustacea</taxon>
        <taxon>Multicrustacea</taxon>
        <taxon>Hexanauplia</taxon>
        <taxon>Copepoda</taxon>
        <taxon>Siphonostomatoida</taxon>
        <taxon>Caligidae</taxon>
        <taxon>Lepeophtheirus</taxon>
    </lineage>
</organism>
<keyword evidence="1" id="KW-1133">Transmembrane helix</keyword>
<evidence type="ECO:0000256" key="1">
    <source>
        <dbReference type="SAM" id="Phobius"/>
    </source>
</evidence>
<sequence>KGFTRYLIVGEVIYEIENSYVHYLVNQNVKLLLITMISFFFIKFTIIYLYIF</sequence>